<accession>B6K3L2</accession>
<feature type="transmembrane region" description="Helical" evidence="1">
    <location>
        <begin position="154"/>
        <end position="174"/>
    </location>
</feature>
<feature type="transmembrane region" description="Helical" evidence="1">
    <location>
        <begin position="253"/>
        <end position="273"/>
    </location>
</feature>
<dbReference type="JaponicusDB" id="SJAG_03201"/>
<feature type="transmembrane region" description="Helical" evidence="1">
    <location>
        <begin position="293"/>
        <end position="314"/>
    </location>
</feature>
<name>B6K3L2_SCHJY</name>
<feature type="transmembrane region" description="Helical" evidence="1">
    <location>
        <begin position="221"/>
        <end position="241"/>
    </location>
</feature>
<keyword evidence="1" id="KW-0472">Membrane</keyword>
<dbReference type="RefSeq" id="XP_002174362.2">
    <property type="nucleotide sequence ID" value="XM_002174326.2"/>
</dbReference>
<feature type="chain" id="PRO_5002845043" evidence="2">
    <location>
        <begin position="19"/>
        <end position="411"/>
    </location>
</feature>
<proteinExistence type="predicted"/>
<organism evidence="3 4">
    <name type="scientific">Schizosaccharomyces japonicus (strain yFS275 / FY16936)</name>
    <name type="common">Fission yeast</name>
    <dbReference type="NCBI Taxonomy" id="402676"/>
    <lineage>
        <taxon>Eukaryota</taxon>
        <taxon>Fungi</taxon>
        <taxon>Dikarya</taxon>
        <taxon>Ascomycota</taxon>
        <taxon>Taphrinomycotina</taxon>
        <taxon>Schizosaccharomycetes</taxon>
        <taxon>Schizosaccharomycetales</taxon>
        <taxon>Schizosaccharomycetaceae</taxon>
        <taxon>Schizosaccharomyces</taxon>
    </lineage>
</organism>
<protein>
    <submittedName>
        <fullName evidence="3">Uncharacterized protein</fullName>
    </submittedName>
</protein>
<keyword evidence="2" id="KW-0732">Signal</keyword>
<gene>
    <name evidence="3" type="ORF">SJAG_03201</name>
</gene>
<reference evidence="3 4" key="1">
    <citation type="journal article" date="2011" name="Science">
        <title>Comparative functional genomics of the fission yeasts.</title>
        <authorList>
            <person name="Rhind N."/>
            <person name="Chen Z."/>
            <person name="Yassour M."/>
            <person name="Thompson D.A."/>
            <person name="Haas B.J."/>
            <person name="Habib N."/>
            <person name="Wapinski I."/>
            <person name="Roy S."/>
            <person name="Lin M.F."/>
            <person name="Heiman D.I."/>
            <person name="Young S.K."/>
            <person name="Furuya K."/>
            <person name="Guo Y."/>
            <person name="Pidoux A."/>
            <person name="Chen H.M."/>
            <person name="Robbertse B."/>
            <person name="Goldberg J.M."/>
            <person name="Aoki K."/>
            <person name="Bayne E.H."/>
            <person name="Berlin A.M."/>
            <person name="Desjardins C.A."/>
            <person name="Dobbs E."/>
            <person name="Dukaj L."/>
            <person name="Fan L."/>
            <person name="FitzGerald M.G."/>
            <person name="French C."/>
            <person name="Gujja S."/>
            <person name="Hansen K."/>
            <person name="Keifenheim D."/>
            <person name="Levin J.Z."/>
            <person name="Mosher R.A."/>
            <person name="Mueller C.A."/>
            <person name="Pfiffner J."/>
            <person name="Priest M."/>
            <person name="Russ C."/>
            <person name="Smialowska A."/>
            <person name="Swoboda P."/>
            <person name="Sykes S.M."/>
            <person name="Vaughn M."/>
            <person name="Vengrova S."/>
            <person name="Yoder R."/>
            <person name="Zeng Q."/>
            <person name="Allshire R."/>
            <person name="Baulcombe D."/>
            <person name="Birren B.W."/>
            <person name="Brown W."/>
            <person name="Ekwall K."/>
            <person name="Kellis M."/>
            <person name="Leatherwood J."/>
            <person name="Levin H."/>
            <person name="Margalit H."/>
            <person name="Martienssen R."/>
            <person name="Nieduszynski C.A."/>
            <person name="Spatafora J.W."/>
            <person name="Friedman N."/>
            <person name="Dalgaard J.Z."/>
            <person name="Baumann P."/>
            <person name="Niki H."/>
            <person name="Regev A."/>
            <person name="Nusbaum C."/>
        </authorList>
    </citation>
    <scope>NUCLEOTIDE SEQUENCE [LARGE SCALE GENOMIC DNA]</scope>
    <source>
        <strain evidence="4">yFS275 / FY16936</strain>
    </source>
</reference>
<dbReference type="VEuPathDB" id="FungiDB:SJAG_03201"/>
<dbReference type="Proteomes" id="UP000001744">
    <property type="component" value="Unassembled WGS sequence"/>
</dbReference>
<feature type="signal peptide" evidence="2">
    <location>
        <begin position="1"/>
        <end position="18"/>
    </location>
</feature>
<evidence type="ECO:0000313" key="3">
    <source>
        <dbReference type="EMBL" id="EEB08069.2"/>
    </source>
</evidence>
<dbReference type="GeneID" id="7049110"/>
<keyword evidence="1" id="KW-1133">Transmembrane helix</keyword>
<keyword evidence="1" id="KW-0812">Transmembrane</keyword>
<feature type="transmembrane region" description="Helical" evidence="1">
    <location>
        <begin position="186"/>
        <end position="209"/>
    </location>
</feature>
<keyword evidence="4" id="KW-1185">Reference proteome</keyword>
<evidence type="ECO:0000313" key="4">
    <source>
        <dbReference type="Proteomes" id="UP000001744"/>
    </source>
</evidence>
<dbReference type="HOGENOM" id="CLU_669317_0_0_1"/>
<evidence type="ECO:0000256" key="1">
    <source>
        <dbReference type="SAM" id="Phobius"/>
    </source>
</evidence>
<dbReference type="AlphaFoldDB" id="B6K3L2"/>
<dbReference type="EMBL" id="KE651167">
    <property type="protein sequence ID" value="EEB08069.2"/>
    <property type="molecule type" value="Genomic_DNA"/>
</dbReference>
<feature type="transmembrane region" description="Helical" evidence="1">
    <location>
        <begin position="335"/>
        <end position="356"/>
    </location>
</feature>
<sequence length="411" mass="46807">MVLFRVILGACLCMASFAFEMHSRNGEIVSGTFRLLERNVKNQTVLVTMKGPNTNSSDLLVSLERGNLISEKLLREFYELQSHSDDLLFENLVDELEDVQLLKPGEIINYSLSEVGLYAVHALRANKHDTRDFVIKVEPSNSEKIIPKKKSASFGSNSKCILIAVFYIALILVSEKEKAILQPAHFLSLACCCSDYFAVVFHTFIYHMGEMIHDEASGANFKFLVAKLLASFFRWTFLISFASQSGISKKNQITLWSTALLASTFFCVTSGASLLIPKSIYSVNTLTPLTKDILFTVKDLCMKALSIFTALFLYEHYIVHKDRLNSVKAKAYFRIFLLFVLSNALQGIFNFFSPIFDYDRDQWGYLVQLPTDTLNLVTFFKMQRGFFQRLRDGIDDDLPTETRFLDMKDKV</sequence>
<evidence type="ECO:0000256" key="2">
    <source>
        <dbReference type="SAM" id="SignalP"/>
    </source>
</evidence>